<dbReference type="SUPFAM" id="SSF51445">
    <property type="entry name" value="(Trans)glycosidases"/>
    <property type="match status" value="1"/>
</dbReference>
<name>A0A1G8DE16_BACOV</name>
<evidence type="ECO:0000313" key="2">
    <source>
        <dbReference type="EMBL" id="SDH55689.1"/>
    </source>
</evidence>
<evidence type="ECO:0000313" key="1">
    <source>
        <dbReference type="EMBL" id="KAA4531611.1"/>
    </source>
</evidence>
<protein>
    <submittedName>
        <fullName evidence="1">Glycosyl hydrolase</fullName>
    </submittedName>
</protein>
<dbReference type="GO" id="GO:0016787">
    <property type="term" value="F:hydrolase activity"/>
    <property type="evidence" value="ECO:0007669"/>
    <property type="project" value="UniProtKB-KW"/>
</dbReference>
<keyword evidence="1" id="KW-0378">Hydrolase</keyword>
<evidence type="ECO:0000313" key="4">
    <source>
        <dbReference type="Proteomes" id="UP000478493"/>
    </source>
</evidence>
<dbReference type="Proteomes" id="UP000478493">
    <property type="component" value="Unassembled WGS sequence"/>
</dbReference>
<dbReference type="RefSeq" id="WP_004307036.1">
    <property type="nucleotide sequence ID" value="NZ_CABKQC010000011.1"/>
</dbReference>
<dbReference type="AlphaFoldDB" id="A0A1G8DE16"/>
<proteinExistence type="predicted"/>
<reference evidence="1 4" key="2">
    <citation type="journal article" date="2019" name="Nat. Med.">
        <title>A library of human gut bacterial isolates paired with longitudinal multiomics data enables mechanistic microbiome research.</title>
        <authorList>
            <person name="Poyet M."/>
            <person name="Groussin M."/>
            <person name="Gibbons S.M."/>
            <person name="Avila-Pacheco J."/>
            <person name="Jiang X."/>
            <person name="Kearney S.M."/>
            <person name="Perrotta A.R."/>
            <person name="Berdy B."/>
            <person name="Zhao S."/>
            <person name="Lieberman T.D."/>
            <person name="Swanson P.K."/>
            <person name="Smith M."/>
            <person name="Roesemann S."/>
            <person name="Alexander J.E."/>
            <person name="Rich S.A."/>
            <person name="Livny J."/>
            <person name="Vlamakis H."/>
            <person name="Clish C."/>
            <person name="Bullock K."/>
            <person name="Deik A."/>
            <person name="Scott J."/>
            <person name="Pierce K.A."/>
            <person name="Xavier R.J."/>
            <person name="Alm E.J."/>
        </authorList>
    </citation>
    <scope>NUCLEOTIDE SEQUENCE [LARGE SCALE GENOMIC DNA]</scope>
    <source>
        <strain evidence="1 4">BIOML-A41</strain>
    </source>
</reference>
<dbReference type="PROSITE" id="PS51257">
    <property type="entry name" value="PROKAR_LIPOPROTEIN"/>
    <property type="match status" value="1"/>
</dbReference>
<reference evidence="2 3" key="1">
    <citation type="submission" date="2016-10" db="EMBL/GenBank/DDBJ databases">
        <authorList>
            <person name="de Groot N.N."/>
        </authorList>
    </citation>
    <scope>NUCLEOTIDE SEQUENCE [LARGE SCALE GENOMIC DNA]</scope>
    <source>
        <strain evidence="2 3">NLAE-zl-C57</strain>
    </source>
</reference>
<evidence type="ECO:0000313" key="3">
    <source>
        <dbReference type="Proteomes" id="UP000181870"/>
    </source>
</evidence>
<dbReference type="Gene3D" id="3.20.20.80">
    <property type="entry name" value="Glycosidases"/>
    <property type="match status" value="1"/>
</dbReference>
<dbReference type="EMBL" id="FNDO01000008">
    <property type="protein sequence ID" value="SDH55689.1"/>
    <property type="molecule type" value="Genomic_DNA"/>
</dbReference>
<accession>A0A1G8DE16</accession>
<organism evidence="2 3">
    <name type="scientific">Bacteroides ovatus</name>
    <dbReference type="NCBI Taxonomy" id="28116"/>
    <lineage>
        <taxon>Bacteria</taxon>
        <taxon>Pseudomonadati</taxon>
        <taxon>Bacteroidota</taxon>
        <taxon>Bacteroidia</taxon>
        <taxon>Bacteroidales</taxon>
        <taxon>Bacteroidaceae</taxon>
        <taxon>Bacteroides</taxon>
    </lineage>
</organism>
<dbReference type="InterPro" id="IPR017853">
    <property type="entry name" value="GH"/>
</dbReference>
<sequence>MKNFFYILMFPLLLSCETEPLEYDHILVKETVSAKSANDFLNSIGVNSSIVSRGEYLYQTIDFINYLGARWIRGGYGADQELDDIITLHKETGAKVCIGTSSGGDLTTASLTEKILKTRKLAEAGALLAFEGPNEPNNWSVVYNGVTGGSSGTWSPIADLMRDLYSIVKGDDVLKKYPVFHISENGAETDNVGLQYLEIPEGSSSLYPVGTKFADYANCHNYISHPSWPGIHDNMTWRASDPSADSHADGLYGNYGITWVNGFSGYTEEELATLPRVTTETGITVGQQGEDMLSEEMQGCMYMNLYLAQFKRGWAYTAIYLLKTHSDETNHAAFAFFNQDGTPKVAAHYLHNLTSILADNPQAETTLETLTFSIPMKPATVHYLLLQKSTGRFMLVVWDEKYSGGNEKVTINFDNTFKSVKIYDPTYSSSEIETLDNVNSVRLTMSTYPFVLELQK</sequence>
<dbReference type="EMBL" id="VWGP01000016">
    <property type="protein sequence ID" value="KAA4531611.1"/>
    <property type="molecule type" value="Genomic_DNA"/>
</dbReference>
<dbReference type="Proteomes" id="UP000181870">
    <property type="component" value="Unassembled WGS sequence"/>
</dbReference>
<gene>
    <name evidence="1" type="ORF">F3B85_19260</name>
    <name evidence="2" type="ORF">SAMN05192582_10087</name>
</gene>